<comment type="caution">
    <text evidence="1">The sequence shown here is derived from an EMBL/GenBank/DDBJ whole genome shotgun (WGS) entry which is preliminary data.</text>
</comment>
<gene>
    <name evidence="1" type="ORF">M9Y10_003177</name>
</gene>
<keyword evidence="2" id="KW-1185">Reference proteome</keyword>
<dbReference type="EMBL" id="JAPFFF010000010">
    <property type="protein sequence ID" value="KAK8880501.1"/>
    <property type="molecule type" value="Genomic_DNA"/>
</dbReference>
<name>A0ABR2JP21_9EUKA</name>
<organism evidence="1 2">
    <name type="scientific">Tritrichomonas musculus</name>
    <dbReference type="NCBI Taxonomy" id="1915356"/>
    <lineage>
        <taxon>Eukaryota</taxon>
        <taxon>Metamonada</taxon>
        <taxon>Parabasalia</taxon>
        <taxon>Tritrichomonadida</taxon>
        <taxon>Tritrichomonadidae</taxon>
        <taxon>Tritrichomonas</taxon>
    </lineage>
</organism>
<evidence type="ECO:0008006" key="3">
    <source>
        <dbReference type="Google" id="ProtNLM"/>
    </source>
</evidence>
<proteinExistence type="predicted"/>
<protein>
    <recommendedName>
        <fullName evidence="3">BTB domain-containing protein</fullName>
    </recommendedName>
</protein>
<reference evidence="1 2" key="1">
    <citation type="submission" date="2024-04" db="EMBL/GenBank/DDBJ databases">
        <title>Tritrichomonas musculus Genome.</title>
        <authorList>
            <person name="Alves-Ferreira E."/>
            <person name="Grigg M."/>
            <person name="Lorenzi H."/>
            <person name="Galac M."/>
        </authorList>
    </citation>
    <scope>NUCLEOTIDE SEQUENCE [LARGE SCALE GENOMIC DNA]</scope>
    <source>
        <strain evidence="1 2">EAF2021</strain>
    </source>
</reference>
<evidence type="ECO:0000313" key="1">
    <source>
        <dbReference type="EMBL" id="KAK8880501.1"/>
    </source>
</evidence>
<sequence>MSSEPINISMLKKKELNLLDSGKFTIIVKGKEYHCNIFGINSSEVIREFRDKNPELLQYEYNFDDPDHNFQLICDYFNFKKINITAQNMNSLRIISENLKINSRISDINNFVNSYEEIVQKTEPIKEIFNLLFHINENTIESTRDTILNSIWTQSEEKIKELASFIFQVVRSSYILQPYLVDLIISLDSISNDQNHLNHLKDFILKKIYSFFFTNQFYCCFIYQFIKKGLIQLESVTTVIFQLDPMLKLKDENVKYDTSSFANFEFSHHRNVVIWFLPEIASFVEQNKQTLSKETFK</sequence>
<accession>A0ABR2JP21</accession>
<evidence type="ECO:0000313" key="2">
    <source>
        <dbReference type="Proteomes" id="UP001470230"/>
    </source>
</evidence>
<dbReference type="Proteomes" id="UP001470230">
    <property type="component" value="Unassembled WGS sequence"/>
</dbReference>